<name>A0A2V1H0B3_9GAMM</name>
<protein>
    <submittedName>
        <fullName evidence="1">Uncharacterized protein</fullName>
    </submittedName>
</protein>
<keyword evidence="2" id="KW-1185">Reference proteome</keyword>
<dbReference type="AlphaFoldDB" id="A0A2V1H0B3"/>
<gene>
    <name evidence="1" type="ORF">DC094_09240</name>
</gene>
<proteinExistence type="predicted"/>
<dbReference type="Proteomes" id="UP000244906">
    <property type="component" value="Unassembled WGS sequence"/>
</dbReference>
<dbReference type="InterPro" id="IPR015943">
    <property type="entry name" value="WD40/YVTN_repeat-like_dom_sf"/>
</dbReference>
<accession>A0A2V1H0B3</accession>
<reference evidence="1 2" key="1">
    <citation type="submission" date="2018-04" db="EMBL/GenBank/DDBJ databases">
        <title>Thalassorhabdus spongiae gen. nov., sp. nov., isolated from a marine sponge in South-West Iceland.</title>
        <authorList>
            <person name="Knobloch S."/>
            <person name="Daussin A."/>
            <person name="Johannsson R."/>
            <person name="Marteinsson V.T."/>
        </authorList>
    </citation>
    <scope>NUCLEOTIDE SEQUENCE [LARGE SCALE GENOMIC DNA]</scope>
    <source>
        <strain evidence="1 2">Hp12</strain>
    </source>
</reference>
<dbReference type="EMBL" id="QDDL01000003">
    <property type="protein sequence ID" value="PVZ69503.1"/>
    <property type="molecule type" value="Genomic_DNA"/>
</dbReference>
<sequence>MDRKKTIHLSDVAFDKKWNIELEKRVNFRKDENLVAVSYSERVIVMLGHRSNQQIPLIDYHGKSVHPDIYSNSEITSFTLENGQPNWSHITKYTIDGWQLVEEQVFLATSNGVEVLDAHSGKELRQIDFGWDNHYWQADGAGLYVSEQYVIYGHSFQKKLLILDRFDLSLIRDVELSEHWFPQARFKPFYHQHSNKLYLNLKTDQLVAENQVLLEIDLADIHAPVVFENEPEFVIRQIPSSENSQWHSIEINCSDPAYDDDFDTVLRFADRHCRDQAYIHATCTLTKHFSRHKDSVDEKFDGKVYFNYQGKQKDTDLVQQRLVMMEKRYARWIEDEEVFSVNGYCQLITDHQH</sequence>
<evidence type="ECO:0000313" key="2">
    <source>
        <dbReference type="Proteomes" id="UP000244906"/>
    </source>
</evidence>
<dbReference type="Gene3D" id="2.130.10.10">
    <property type="entry name" value="YVTN repeat-like/Quinoprotein amine dehydrogenase"/>
    <property type="match status" value="1"/>
</dbReference>
<evidence type="ECO:0000313" key="1">
    <source>
        <dbReference type="EMBL" id="PVZ69503.1"/>
    </source>
</evidence>
<comment type="caution">
    <text evidence="1">The sequence shown here is derived from an EMBL/GenBank/DDBJ whole genome shotgun (WGS) entry which is preliminary data.</text>
</comment>
<organism evidence="1 2">
    <name type="scientific">Pelagibaculum spongiae</name>
    <dbReference type="NCBI Taxonomy" id="2080658"/>
    <lineage>
        <taxon>Bacteria</taxon>
        <taxon>Pseudomonadati</taxon>
        <taxon>Pseudomonadota</taxon>
        <taxon>Gammaproteobacteria</taxon>
        <taxon>Oceanospirillales</taxon>
        <taxon>Pelagibaculum</taxon>
    </lineage>
</organism>